<dbReference type="GO" id="GO:0050660">
    <property type="term" value="F:flavin adenine dinucleotide binding"/>
    <property type="evidence" value="ECO:0007669"/>
    <property type="project" value="TreeGrafter"/>
</dbReference>
<keyword evidence="7" id="KW-0808">Transferase</keyword>
<dbReference type="SUPFAM" id="SSF52518">
    <property type="entry name" value="Thiamin diphosphate-binding fold (THDP-binding)"/>
    <property type="match status" value="2"/>
</dbReference>
<protein>
    <submittedName>
        <fullName evidence="7">Acetolactate synthase</fullName>
        <ecNumber evidence="7">2.2.1.6</ecNumber>
    </submittedName>
</protein>
<dbReference type="Gene3D" id="3.40.50.1220">
    <property type="entry name" value="TPP-binding domain"/>
    <property type="match status" value="1"/>
</dbReference>
<dbReference type="CDD" id="cd07035">
    <property type="entry name" value="TPP_PYR_POX_like"/>
    <property type="match status" value="1"/>
</dbReference>
<evidence type="ECO:0000313" key="8">
    <source>
        <dbReference type="Proteomes" id="UP000193200"/>
    </source>
</evidence>
<dbReference type="InterPro" id="IPR012001">
    <property type="entry name" value="Thiamin_PyroP_enz_TPP-bd_dom"/>
</dbReference>
<dbReference type="GO" id="GO:0003984">
    <property type="term" value="F:acetolactate synthase activity"/>
    <property type="evidence" value="ECO:0007669"/>
    <property type="project" value="UniProtKB-EC"/>
</dbReference>
<feature type="domain" description="Thiamine pyrophosphate enzyme TPP-binding" evidence="5">
    <location>
        <begin position="384"/>
        <end position="529"/>
    </location>
</feature>
<proteinExistence type="inferred from homology"/>
<evidence type="ECO:0000259" key="5">
    <source>
        <dbReference type="Pfam" id="PF02775"/>
    </source>
</evidence>
<dbReference type="Pfam" id="PF02776">
    <property type="entry name" value="TPP_enzyme_N"/>
    <property type="match status" value="1"/>
</dbReference>
<dbReference type="EMBL" id="FWFR01000002">
    <property type="protein sequence ID" value="SLN60744.1"/>
    <property type="molecule type" value="Genomic_DNA"/>
</dbReference>
<dbReference type="PANTHER" id="PTHR18968">
    <property type="entry name" value="THIAMINE PYROPHOSPHATE ENZYMES"/>
    <property type="match status" value="1"/>
</dbReference>
<reference evidence="7 8" key="1">
    <citation type="submission" date="2017-03" db="EMBL/GenBank/DDBJ databases">
        <authorList>
            <person name="Afonso C.L."/>
            <person name="Miller P.J."/>
            <person name="Scott M.A."/>
            <person name="Spackman E."/>
            <person name="Goraichik I."/>
            <person name="Dimitrov K.M."/>
            <person name="Suarez D.L."/>
            <person name="Swayne D.E."/>
        </authorList>
    </citation>
    <scope>NUCLEOTIDE SEQUENCE [LARGE SCALE GENOMIC DNA]</scope>
    <source>
        <strain evidence="7 8">CECT 7691</strain>
    </source>
</reference>
<dbReference type="PANTHER" id="PTHR18968:SF129">
    <property type="entry name" value="ACETOLACTATE SYNTHASE"/>
    <property type="match status" value="1"/>
</dbReference>
<organism evidence="7 8">
    <name type="scientific">Oceanibacterium hippocampi</name>
    <dbReference type="NCBI Taxonomy" id="745714"/>
    <lineage>
        <taxon>Bacteria</taxon>
        <taxon>Pseudomonadati</taxon>
        <taxon>Pseudomonadota</taxon>
        <taxon>Alphaproteobacteria</taxon>
        <taxon>Sneathiellales</taxon>
        <taxon>Sneathiellaceae</taxon>
        <taxon>Oceanibacterium</taxon>
    </lineage>
</organism>
<feature type="domain" description="Thiamine pyrophosphate enzyme N-terminal TPP-binding" evidence="6">
    <location>
        <begin position="9"/>
        <end position="123"/>
    </location>
</feature>
<dbReference type="Pfam" id="PF02775">
    <property type="entry name" value="TPP_enzyme_C"/>
    <property type="match status" value="1"/>
</dbReference>
<evidence type="ECO:0000259" key="4">
    <source>
        <dbReference type="Pfam" id="PF00205"/>
    </source>
</evidence>
<dbReference type="InterPro" id="IPR029061">
    <property type="entry name" value="THDP-binding"/>
</dbReference>
<dbReference type="EC" id="2.2.1.6" evidence="7"/>
<dbReference type="InParanoid" id="A0A1Y5TFL2"/>
<keyword evidence="2 3" id="KW-0786">Thiamine pyrophosphate</keyword>
<dbReference type="SUPFAM" id="SSF52467">
    <property type="entry name" value="DHS-like NAD/FAD-binding domain"/>
    <property type="match status" value="1"/>
</dbReference>
<evidence type="ECO:0000256" key="1">
    <source>
        <dbReference type="ARBA" id="ARBA00007812"/>
    </source>
</evidence>
<name>A0A1Y5TFL2_9PROT</name>
<keyword evidence="8" id="KW-1185">Reference proteome</keyword>
<evidence type="ECO:0000256" key="3">
    <source>
        <dbReference type="RuleBase" id="RU362132"/>
    </source>
</evidence>
<sequence>MAGTAALPDVATLIARRLHAAGCRHAFGIPGGEVLAMMQALDDAGIAFTLCKHENSAAFMAEGSFHATGAPGILLATIGPGLANGVNAVANGWQDQVPLIVLSGAVDAVEAASYTHQVFDHQALMRPITKASLSMVDGAADLLIDRAVAIALADPPGPVHVDVPIGLAGHDQREPGRVAVPMEPPMAPAGGAALDQARAMLANAVRPLMIAGMGALHHDAGIEIRALVERFRMPLLTTYKAKGILPEDHELALGGHGLSPRSDREVMPLLEAADLILLAGYDPIEMRIGWRDPWDPAKAIEFTHVPNRHGMHGAALSFVGDVGRGIAAIGAGLEPGGETWPERAPAQARARLHGLFADRPAWGPHAAFAAARRAVPRDTVVTADSGAHRILLSQMWTCYAERTLLQSTALCTMGCALPLAIGHKLAAPDRPVLAVMGDAGLEMVLGELATLRDLELSLVVLVMVDASLALIELKQRGASRRNVGVDFGATDLAAVAAAMGGHGCRATDVATLERELAAGFRRDGFTLVACEIGARAYDDAF</sequence>
<gene>
    <name evidence="7" type="primary">alsS_1</name>
    <name evidence="7" type="ORF">OCH7691_02681</name>
</gene>
<dbReference type="InterPro" id="IPR011766">
    <property type="entry name" value="TPP_enzyme_TPP-bd"/>
</dbReference>
<dbReference type="Pfam" id="PF00205">
    <property type="entry name" value="TPP_enzyme_M"/>
    <property type="match status" value="1"/>
</dbReference>
<dbReference type="Proteomes" id="UP000193200">
    <property type="component" value="Unassembled WGS sequence"/>
</dbReference>
<dbReference type="InterPro" id="IPR000399">
    <property type="entry name" value="TPP-bd_CS"/>
</dbReference>
<feature type="domain" description="Thiamine pyrophosphate enzyme central" evidence="4">
    <location>
        <begin position="194"/>
        <end position="328"/>
    </location>
</feature>
<dbReference type="InterPro" id="IPR029035">
    <property type="entry name" value="DHS-like_NAD/FAD-binding_dom"/>
</dbReference>
<dbReference type="GO" id="GO:0000287">
    <property type="term" value="F:magnesium ion binding"/>
    <property type="evidence" value="ECO:0007669"/>
    <property type="project" value="InterPro"/>
</dbReference>
<dbReference type="InterPro" id="IPR012000">
    <property type="entry name" value="Thiamin_PyroP_enz_cen_dom"/>
</dbReference>
<evidence type="ECO:0000259" key="6">
    <source>
        <dbReference type="Pfam" id="PF02776"/>
    </source>
</evidence>
<dbReference type="InterPro" id="IPR045229">
    <property type="entry name" value="TPP_enz"/>
</dbReference>
<comment type="similarity">
    <text evidence="1 3">Belongs to the TPP enzyme family.</text>
</comment>
<dbReference type="GO" id="GO:0030976">
    <property type="term" value="F:thiamine pyrophosphate binding"/>
    <property type="evidence" value="ECO:0007669"/>
    <property type="project" value="InterPro"/>
</dbReference>
<accession>A0A1Y5TFL2</accession>
<dbReference type="AlphaFoldDB" id="A0A1Y5TFL2"/>
<dbReference type="PROSITE" id="PS00187">
    <property type="entry name" value="TPP_ENZYMES"/>
    <property type="match status" value="1"/>
</dbReference>
<dbReference type="Gene3D" id="3.40.50.970">
    <property type="match status" value="2"/>
</dbReference>
<dbReference type="GO" id="GO:0005948">
    <property type="term" value="C:acetolactate synthase complex"/>
    <property type="evidence" value="ECO:0007669"/>
    <property type="project" value="TreeGrafter"/>
</dbReference>
<dbReference type="GO" id="GO:0009099">
    <property type="term" value="P:L-valine biosynthetic process"/>
    <property type="evidence" value="ECO:0007669"/>
    <property type="project" value="TreeGrafter"/>
</dbReference>
<evidence type="ECO:0000256" key="2">
    <source>
        <dbReference type="ARBA" id="ARBA00023052"/>
    </source>
</evidence>
<dbReference type="GO" id="GO:0009097">
    <property type="term" value="P:isoleucine biosynthetic process"/>
    <property type="evidence" value="ECO:0007669"/>
    <property type="project" value="TreeGrafter"/>
</dbReference>
<evidence type="ECO:0000313" key="7">
    <source>
        <dbReference type="EMBL" id="SLN60744.1"/>
    </source>
</evidence>